<dbReference type="GO" id="GO:0003723">
    <property type="term" value="F:RNA binding"/>
    <property type="evidence" value="ECO:0007669"/>
    <property type="project" value="InterPro"/>
</dbReference>
<dbReference type="OrthoDB" id="689941at2759"/>
<dbReference type="InterPro" id="IPR018188">
    <property type="entry name" value="RNase_T2_His_AS_1"/>
</dbReference>
<dbReference type="PROSITE" id="PS00530">
    <property type="entry name" value="RNASE_T2_1"/>
    <property type="match status" value="1"/>
</dbReference>
<dbReference type="InterPro" id="IPR001568">
    <property type="entry name" value="RNase_T2-like"/>
</dbReference>
<organism evidence="4 5">
    <name type="scientific">Eragrostis curvula</name>
    <name type="common">weeping love grass</name>
    <dbReference type="NCBI Taxonomy" id="38414"/>
    <lineage>
        <taxon>Eukaryota</taxon>
        <taxon>Viridiplantae</taxon>
        <taxon>Streptophyta</taxon>
        <taxon>Embryophyta</taxon>
        <taxon>Tracheophyta</taxon>
        <taxon>Spermatophyta</taxon>
        <taxon>Magnoliopsida</taxon>
        <taxon>Liliopsida</taxon>
        <taxon>Poales</taxon>
        <taxon>Poaceae</taxon>
        <taxon>PACMAD clade</taxon>
        <taxon>Chloridoideae</taxon>
        <taxon>Eragrostideae</taxon>
        <taxon>Eragrostidinae</taxon>
        <taxon>Eragrostis</taxon>
    </lineage>
</organism>
<keyword evidence="5" id="KW-1185">Reference proteome</keyword>
<evidence type="ECO:0000313" key="4">
    <source>
        <dbReference type="EMBL" id="TVU37638.1"/>
    </source>
</evidence>
<dbReference type="InterPro" id="IPR036430">
    <property type="entry name" value="RNase_T2-like_sf"/>
</dbReference>
<evidence type="ECO:0000256" key="1">
    <source>
        <dbReference type="ARBA" id="ARBA00007469"/>
    </source>
</evidence>
<feature type="non-terminal residue" evidence="4">
    <location>
        <position position="1"/>
    </location>
</feature>
<comment type="caution">
    <text evidence="4">The sequence shown here is derived from an EMBL/GenBank/DDBJ whole genome shotgun (WGS) entry which is preliminary data.</text>
</comment>
<dbReference type="EMBL" id="RWGY01000007">
    <property type="protein sequence ID" value="TVU37638.1"/>
    <property type="molecule type" value="Genomic_DNA"/>
</dbReference>
<accession>A0A5J9VPD6</accession>
<sequence length="93" mass="10422">MVKLHCYWDSFAALLFSVAFAGTTNDRYYKKLDFDFFYHVQQWPGSLCDTSGGCCFPGNEKPAADFGIHGLWPDYAPCRTADDAGRPLNQTKG</sequence>
<dbReference type="Proteomes" id="UP000324897">
    <property type="component" value="Chromosome 4"/>
</dbReference>
<name>A0A5J9VPD6_9POAL</name>
<proteinExistence type="inferred from homology"/>
<protein>
    <submittedName>
        <fullName evidence="4">Uncharacterized protein</fullName>
    </submittedName>
</protein>
<dbReference type="SUPFAM" id="SSF55895">
    <property type="entry name" value="Ribonuclease Rh-like"/>
    <property type="match status" value="1"/>
</dbReference>
<dbReference type="GO" id="GO:0033897">
    <property type="term" value="F:ribonuclease T2 activity"/>
    <property type="evidence" value="ECO:0007669"/>
    <property type="project" value="InterPro"/>
</dbReference>
<dbReference type="GO" id="GO:0006401">
    <property type="term" value="P:RNA catabolic process"/>
    <property type="evidence" value="ECO:0007669"/>
    <property type="project" value="TreeGrafter"/>
</dbReference>
<dbReference type="GO" id="GO:0005576">
    <property type="term" value="C:extracellular region"/>
    <property type="evidence" value="ECO:0007669"/>
    <property type="project" value="TreeGrafter"/>
</dbReference>
<evidence type="ECO:0000256" key="2">
    <source>
        <dbReference type="RuleBase" id="RU004328"/>
    </source>
</evidence>
<keyword evidence="3" id="KW-0732">Signal</keyword>
<dbReference type="Gene3D" id="3.90.730.10">
    <property type="entry name" value="Ribonuclease T2-like"/>
    <property type="match status" value="1"/>
</dbReference>
<evidence type="ECO:0000313" key="5">
    <source>
        <dbReference type="Proteomes" id="UP000324897"/>
    </source>
</evidence>
<dbReference type="PANTHER" id="PTHR11240">
    <property type="entry name" value="RIBONUCLEASE T2"/>
    <property type="match status" value="1"/>
</dbReference>
<comment type="similarity">
    <text evidence="1 2">Belongs to the RNase T2 family.</text>
</comment>
<evidence type="ECO:0000256" key="3">
    <source>
        <dbReference type="SAM" id="SignalP"/>
    </source>
</evidence>
<gene>
    <name evidence="4" type="ORF">EJB05_10963</name>
</gene>
<feature type="signal peptide" evidence="3">
    <location>
        <begin position="1"/>
        <end position="21"/>
    </location>
</feature>
<dbReference type="Pfam" id="PF00445">
    <property type="entry name" value="Ribonuclease_T2"/>
    <property type="match status" value="1"/>
</dbReference>
<dbReference type="Gramene" id="TVU37638">
    <property type="protein sequence ID" value="TVU37638"/>
    <property type="gene ID" value="EJB05_10963"/>
</dbReference>
<reference evidence="4 5" key="1">
    <citation type="journal article" date="2019" name="Sci. Rep.">
        <title>A high-quality genome of Eragrostis curvula grass provides insights into Poaceae evolution and supports new strategies to enhance forage quality.</title>
        <authorList>
            <person name="Carballo J."/>
            <person name="Santos B.A.C.M."/>
            <person name="Zappacosta D."/>
            <person name="Garbus I."/>
            <person name="Selva J.P."/>
            <person name="Gallo C.A."/>
            <person name="Diaz A."/>
            <person name="Albertini E."/>
            <person name="Caccamo M."/>
            <person name="Echenique V."/>
        </authorList>
    </citation>
    <scope>NUCLEOTIDE SEQUENCE [LARGE SCALE GENOMIC DNA]</scope>
    <source>
        <strain evidence="5">cv. Victoria</strain>
        <tissue evidence="4">Leaf</tissue>
    </source>
</reference>
<dbReference type="PANTHER" id="PTHR11240:SF78">
    <property type="entry name" value="GENOME ASSEMBLY, CHROMOSOME: II"/>
    <property type="match status" value="1"/>
</dbReference>
<feature type="chain" id="PRO_5023832877" evidence="3">
    <location>
        <begin position="22"/>
        <end position="93"/>
    </location>
</feature>
<dbReference type="AlphaFoldDB" id="A0A5J9VPD6"/>